<evidence type="ECO:0000259" key="12">
    <source>
        <dbReference type="Pfam" id="PF13793"/>
    </source>
</evidence>
<dbReference type="GO" id="GO:0004749">
    <property type="term" value="F:ribose phosphate diphosphokinase activity"/>
    <property type="evidence" value="ECO:0007669"/>
    <property type="project" value="UniProtKB-EC"/>
</dbReference>
<dbReference type="NCBIfam" id="TIGR01251">
    <property type="entry name" value="ribP_PPkin"/>
    <property type="match status" value="1"/>
</dbReference>
<dbReference type="GO" id="GO:0006164">
    <property type="term" value="P:purine nucleotide biosynthetic process"/>
    <property type="evidence" value="ECO:0007669"/>
    <property type="project" value="TreeGrafter"/>
</dbReference>
<keyword evidence="9" id="KW-0067">ATP-binding</keyword>
<proteinExistence type="inferred from homology"/>
<dbReference type="Pfam" id="PF14572">
    <property type="entry name" value="Pribosyl_synth"/>
    <property type="match status" value="1"/>
</dbReference>
<dbReference type="GO" id="GO:0002189">
    <property type="term" value="C:ribose phosphate diphosphokinase complex"/>
    <property type="evidence" value="ECO:0007669"/>
    <property type="project" value="TreeGrafter"/>
</dbReference>
<evidence type="ECO:0000256" key="7">
    <source>
        <dbReference type="ARBA" id="ARBA00022741"/>
    </source>
</evidence>
<comment type="pathway">
    <text evidence="1">Metabolic intermediate biosynthesis; 5-phospho-alpha-D-ribose 1-diphosphate biosynthesis; 5-phospho-alpha-D-ribose 1-diphosphate from D-ribose 5-phosphate (route I): step 1/1.</text>
</comment>
<keyword evidence="7" id="KW-0547">Nucleotide-binding</keyword>
<dbReference type="NCBIfam" id="NF002320">
    <property type="entry name" value="PRK01259.1"/>
    <property type="match status" value="1"/>
</dbReference>
<evidence type="ECO:0000313" key="13">
    <source>
        <dbReference type="EMBL" id="KAK1936036.1"/>
    </source>
</evidence>
<keyword evidence="10" id="KW-0460">Magnesium</keyword>
<comment type="similarity">
    <text evidence="2">Belongs to the ribose-phosphate pyrophosphokinase family.</text>
</comment>
<dbReference type="GO" id="GO:0000287">
    <property type="term" value="F:magnesium ion binding"/>
    <property type="evidence" value="ECO:0007669"/>
    <property type="project" value="InterPro"/>
</dbReference>
<evidence type="ECO:0000256" key="10">
    <source>
        <dbReference type="ARBA" id="ARBA00022842"/>
    </source>
</evidence>
<dbReference type="FunFam" id="3.40.50.2020:FF:000007">
    <property type="entry name" value="Ribose-phosphate pyrophosphokinase"/>
    <property type="match status" value="1"/>
</dbReference>
<dbReference type="GO" id="GO:0016301">
    <property type="term" value="F:kinase activity"/>
    <property type="evidence" value="ECO:0007669"/>
    <property type="project" value="UniProtKB-KW"/>
</dbReference>
<evidence type="ECO:0000256" key="5">
    <source>
        <dbReference type="ARBA" id="ARBA00022723"/>
    </source>
</evidence>
<comment type="catalytic activity">
    <reaction evidence="11">
        <text>D-ribose 5-phosphate + ATP = 5-phospho-alpha-D-ribose 1-diphosphate + AMP + H(+)</text>
        <dbReference type="Rhea" id="RHEA:15609"/>
        <dbReference type="ChEBI" id="CHEBI:15378"/>
        <dbReference type="ChEBI" id="CHEBI:30616"/>
        <dbReference type="ChEBI" id="CHEBI:58017"/>
        <dbReference type="ChEBI" id="CHEBI:78346"/>
        <dbReference type="ChEBI" id="CHEBI:456215"/>
        <dbReference type="EC" id="2.7.6.1"/>
    </reaction>
</comment>
<gene>
    <name evidence="13" type="ORF">X943_001076</name>
</gene>
<keyword evidence="4" id="KW-0808">Transferase</keyword>
<dbReference type="PANTHER" id="PTHR10210">
    <property type="entry name" value="RIBOSE-PHOSPHATE DIPHOSPHOKINASE FAMILY MEMBER"/>
    <property type="match status" value="1"/>
</dbReference>
<dbReference type="GO" id="GO:0005524">
    <property type="term" value="F:ATP binding"/>
    <property type="evidence" value="ECO:0007669"/>
    <property type="project" value="UniProtKB-KW"/>
</dbReference>
<dbReference type="InterPro" id="IPR005946">
    <property type="entry name" value="Rib-P_diPkinase"/>
</dbReference>
<dbReference type="EMBL" id="JAHBMH010000044">
    <property type="protein sequence ID" value="KAK1936036.1"/>
    <property type="molecule type" value="Genomic_DNA"/>
</dbReference>
<feature type="domain" description="Ribose-phosphate pyrophosphokinase N-terminal" evidence="12">
    <location>
        <begin position="10"/>
        <end position="125"/>
    </location>
</feature>
<keyword evidence="14" id="KW-1185">Reference proteome</keyword>
<dbReference type="SMART" id="SM01400">
    <property type="entry name" value="Pribosyltran_N"/>
    <property type="match status" value="1"/>
</dbReference>
<evidence type="ECO:0000256" key="3">
    <source>
        <dbReference type="ARBA" id="ARBA00013247"/>
    </source>
</evidence>
<dbReference type="GO" id="GO:0006015">
    <property type="term" value="P:5-phosphoribose 1-diphosphate biosynthetic process"/>
    <property type="evidence" value="ECO:0007669"/>
    <property type="project" value="TreeGrafter"/>
</dbReference>
<dbReference type="InterPro" id="IPR029099">
    <property type="entry name" value="Pribosyltran_N"/>
</dbReference>
<dbReference type="AlphaFoldDB" id="A0AAD9LGY8"/>
<dbReference type="PANTHER" id="PTHR10210:SF32">
    <property type="entry name" value="RIBOSE-PHOSPHATE PYROPHOSPHOKINASE 2"/>
    <property type="match status" value="1"/>
</dbReference>
<dbReference type="GO" id="GO:0005737">
    <property type="term" value="C:cytoplasm"/>
    <property type="evidence" value="ECO:0007669"/>
    <property type="project" value="TreeGrafter"/>
</dbReference>
<accession>A0AAD9LGY8</accession>
<sequence>MAPRGTDELLIFTGNWNKKLVHNICETIGRSLGSADVSTFSDGEIKVDLREPIHGRDVVFIQSTSPPAGKNLLELLFMISAANRAGAKHITAIIPYFGYSRQDRKSSEGSNISASDVARMLEIMGVDHVVSFDLHSAMCQGFFGPKVQVDNVFVGHIFLEHLSDLHKIAIVSPDAGAYARTMKFFNLFIDTYPQCDAISAIIFKQRSGANCIDTAELSGNVVGRDAIIVDDMVDTAGTLCKAAELLMANGATSVMAVVTHGILSGPALERIRSSAITRLFITDSIRHSEAVLLEPKIRVISLRQEIADVINHI</sequence>
<dbReference type="Pfam" id="PF13793">
    <property type="entry name" value="Pribosyltran_N"/>
    <property type="match status" value="1"/>
</dbReference>
<dbReference type="InterPro" id="IPR000836">
    <property type="entry name" value="PRTase_dom"/>
</dbReference>
<reference evidence="13" key="2">
    <citation type="submission" date="2021-05" db="EMBL/GenBank/DDBJ databases">
        <authorList>
            <person name="Pain A."/>
        </authorList>
    </citation>
    <scope>NUCLEOTIDE SEQUENCE</scope>
    <source>
        <strain evidence="13">1802A</strain>
    </source>
</reference>
<dbReference type="CDD" id="cd06223">
    <property type="entry name" value="PRTases_typeI"/>
    <property type="match status" value="1"/>
</dbReference>
<evidence type="ECO:0000256" key="11">
    <source>
        <dbReference type="ARBA" id="ARBA00049535"/>
    </source>
</evidence>
<evidence type="ECO:0000256" key="8">
    <source>
        <dbReference type="ARBA" id="ARBA00022777"/>
    </source>
</evidence>
<name>A0AAD9LGY8_BABDI</name>
<dbReference type="EC" id="2.7.6.1" evidence="3"/>
<reference evidence="13" key="1">
    <citation type="journal article" date="2014" name="Nucleic Acids Res.">
        <title>The evolutionary dynamics of variant antigen genes in Babesia reveal a history of genomic innovation underlying host-parasite interaction.</title>
        <authorList>
            <person name="Jackson A.P."/>
            <person name="Otto T.D."/>
            <person name="Darby A."/>
            <person name="Ramaprasad A."/>
            <person name="Xia D."/>
            <person name="Echaide I.E."/>
            <person name="Farber M."/>
            <person name="Gahlot S."/>
            <person name="Gamble J."/>
            <person name="Gupta D."/>
            <person name="Gupta Y."/>
            <person name="Jackson L."/>
            <person name="Malandrin L."/>
            <person name="Malas T.B."/>
            <person name="Moussa E."/>
            <person name="Nair M."/>
            <person name="Reid A.J."/>
            <person name="Sanders M."/>
            <person name="Sharma J."/>
            <person name="Tracey A."/>
            <person name="Quail M.A."/>
            <person name="Weir W."/>
            <person name="Wastling J.M."/>
            <person name="Hall N."/>
            <person name="Willadsen P."/>
            <person name="Lingelbach K."/>
            <person name="Shiels B."/>
            <person name="Tait A."/>
            <person name="Berriman M."/>
            <person name="Allred D.R."/>
            <person name="Pain A."/>
        </authorList>
    </citation>
    <scope>NUCLEOTIDE SEQUENCE</scope>
    <source>
        <strain evidence="13">1802A</strain>
    </source>
</reference>
<protein>
    <recommendedName>
        <fullName evidence="3">ribose-phosphate diphosphokinase</fullName>
        <ecNumber evidence="3">2.7.6.1</ecNumber>
    </recommendedName>
</protein>
<organism evidence="13 14">
    <name type="scientific">Babesia divergens</name>
    <dbReference type="NCBI Taxonomy" id="32595"/>
    <lineage>
        <taxon>Eukaryota</taxon>
        <taxon>Sar</taxon>
        <taxon>Alveolata</taxon>
        <taxon>Apicomplexa</taxon>
        <taxon>Aconoidasida</taxon>
        <taxon>Piroplasmida</taxon>
        <taxon>Babesiidae</taxon>
        <taxon>Babesia</taxon>
    </lineage>
</organism>
<evidence type="ECO:0000256" key="1">
    <source>
        <dbReference type="ARBA" id="ARBA00004996"/>
    </source>
</evidence>
<dbReference type="InterPro" id="IPR029057">
    <property type="entry name" value="PRTase-like"/>
</dbReference>
<evidence type="ECO:0000256" key="2">
    <source>
        <dbReference type="ARBA" id="ARBA00006478"/>
    </source>
</evidence>
<evidence type="ECO:0000313" key="14">
    <source>
        <dbReference type="Proteomes" id="UP001195914"/>
    </source>
</evidence>
<evidence type="ECO:0000256" key="9">
    <source>
        <dbReference type="ARBA" id="ARBA00022840"/>
    </source>
</evidence>
<dbReference type="Gene3D" id="3.40.50.2020">
    <property type="match status" value="2"/>
</dbReference>
<evidence type="ECO:0000256" key="4">
    <source>
        <dbReference type="ARBA" id="ARBA00022679"/>
    </source>
</evidence>
<keyword evidence="5" id="KW-0479">Metal-binding</keyword>
<dbReference type="Proteomes" id="UP001195914">
    <property type="component" value="Unassembled WGS sequence"/>
</dbReference>
<keyword evidence="8" id="KW-0418">Kinase</keyword>
<dbReference type="SUPFAM" id="SSF53271">
    <property type="entry name" value="PRTase-like"/>
    <property type="match status" value="2"/>
</dbReference>
<keyword evidence="6" id="KW-0545">Nucleotide biosynthesis</keyword>
<evidence type="ECO:0000256" key="6">
    <source>
        <dbReference type="ARBA" id="ARBA00022727"/>
    </source>
</evidence>
<comment type="caution">
    <text evidence="13">The sequence shown here is derived from an EMBL/GenBank/DDBJ whole genome shotgun (WGS) entry which is preliminary data.</text>
</comment>